<comment type="caution">
    <text evidence="2">The sequence shown here is derived from an EMBL/GenBank/DDBJ whole genome shotgun (WGS) entry which is preliminary data.</text>
</comment>
<gene>
    <name evidence="2" type="ORF">GCM10017600_18150</name>
</gene>
<reference evidence="2" key="1">
    <citation type="journal article" date="2014" name="Int. J. Syst. Evol. Microbiol.">
        <title>Complete genome sequence of Corynebacterium casei LMG S-19264T (=DSM 44701T), isolated from a smear-ripened cheese.</title>
        <authorList>
            <consortium name="US DOE Joint Genome Institute (JGI-PGF)"/>
            <person name="Walter F."/>
            <person name="Albersmeier A."/>
            <person name="Kalinowski J."/>
            <person name="Ruckert C."/>
        </authorList>
    </citation>
    <scope>NUCLEOTIDE SEQUENCE</scope>
    <source>
        <strain evidence="2">VKM Ac-2007</strain>
    </source>
</reference>
<proteinExistence type="predicted"/>
<dbReference type="RefSeq" id="WP_344929488.1">
    <property type="nucleotide sequence ID" value="NZ_BAAAVD010000044.1"/>
</dbReference>
<evidence type="ECO:0000256" key="1">
    <source>
        <dbReference type="SAM" id="MobiDB-lite"/>
    </source>
</evidence>
<dbReference type="AlphaFoldDB" id="A0A9W6MC28"/>
<protein>
    <submittedName>
        <fullName evidence="2">Uncharacterized protein</fullName>
    </submittedName>
</protein>
<reference evidence="2" key="2">
    <citation type="submission" date="2023-01" db="EMBL/GenBank/DDBJ databases">
        <authorList>
            <person name="Sun Q."/>
            <person name="Evtushenko L."/>
        </authorList>
    </citation>
    <scope>NUCLEOTIDE SEQUENCE</scope>
    <source>
        <strain evidence="2">VKM Ac-2007</strain>
    </source>
</reference>
<accession>A0A9W6MC28</accession>
<organism evidence="2 3">
    <name type="scientific">Streptosporangium carneum</name>
    <dbReference type="NCBI Taxonomy" id="47481"/>
    <lineage>
        <taxon>Bacteria</taxon>
        <taxon>Bacillati</taxon>
        <taxon>Actinomycetota</taxon>
        <taxon>Actinomycetes</taxon>
        <taxon>Streptosporangiales</taxon>
        <taxon>Streptosporangiaceae</taxon>
        <taxon>Streptosporangium</taxon>
    </lineage>
</organism>
<name>A0A9W6MC28_9ACTN</name>
<feature type="region of interest" description="Disordered" evidence="1">
    <location>
        <begin position="1"/>
        <end position="75"/>
    </location>
</feature>
<feature type="compositionally biased region" description="Gly residues" evidence="1">
    <location>
        <begin position="29"/>
        <end position="38"/>
    </location>
</feature>
<sequence>MPPTVGEHTADRTAMDGGRMDGETDGEGEVGGAVGGAVGNATEASNSGPLRDGLHGLVMASSSARMPMAERGDIK</sequence>
<dbReference type="Proteomes" id="UP001143474">
    <property type="component" value="Unassembled WGS sequence"/>
</dbReference>
<keyword evidence="3" id="KW-1185">Reference proteome</keyword>
<evidence type="ECO:0000313" key="2">
    <source>
        <dbReference type="EMBL" id="GLK08410.1"/>
    </source>
</evidence>
<feature type="compositionally biased region" description="Basic and acidic residues" evidence="1">
    <location>
        <begin position="8"/>
        <end position="22"/>
    </location>
</feature>
<evidence type="ECO:0000313" key="3">
    <source>
        <dbReference type="Proteomes" id="UP001143474"/>
    </source>
</evidence>
<dbReference type="EMBL" id="BSEV01000002">
    <property type="protein sequence ID" value="GLK08410.1"/>
    <property type="molecule type" value="Genomic_DNA"/>
</dbReference>